<accession>A0ABV2TRI9</accession>
<dbReference type="InterPro" id="IPR036509">
    <property type="entry name" value="Met_Sox_Rdtase_MsrA_sf"/>
</dbReference>
<gene>
    <name evidence="6" type="ORF">ABXZ32_00645</name>
</gene>
<protein>
    <recommendedName>
        <fullName evidence="1">peptide-methionine (S)-S-oxide reductase</fullName>
        <ecNumber evidence="1">1.8.4.11</ecNumber>
    </recommendedName>
</protein>
<dbReference type="Pfam" id="PF01625">
    <property type="entry name" value="PMSR"/>
    <property type="match status" value="1"/>
</dbReference>
<sequence length="176" mass="20087">MQSIHKIGFGGGCHWCTEAVFQSLKGVTHVAQGFIAATEPESSYSEAVIVSFNEDQLSLQELISVHLHTHNSTADHSLRTKYRSAVYVFDEREILGVKDILKSLQKDFVDPLITQVLLYTDFKASEVQYRNYYYSNPEKPFCETYIAPKLNKIKLDFPDLIDQEKINTYPSSSQKL</sequence>
<dbReference type="RefSeq" id="WP_354616762.1">
    <property type="nucleotide sequence ID" value="NZ_JBEWYP010000001.1"/>
</dbReference>
<evidence type="ECO:0000313" key="6">
    <source>
        <dbReference type="EMBL" id="MET7027880.1"/>
    </source>
</evidence>
<feature type="domain" description="Peptide methionine sulphoxide reductase MsrA" evidence="5">
    <location>
        <begin position="7"/>
        <end position="142"/>
    </location>
</feature>
<evidence type="ECO:0000256" key="1">
    <source>
        <dbReference type="ARBA" id="ARBA00012502"/>
    </source>
</evidence>
<dbReference type="SUPFAM" id="SSF55068">
    <property type="entry name" value="Peptide methionine sulfoxide reductase"/>
    <property type="match status" value="1"/>
</dbReference>
<evidence type="ECO:0000256" key="3">
    <source>
        <dbReference type="ARBA" id="ARBA00047806"/>
    </source>
</evidence>
<proteinExistence type="predicted"/>
<dbReference type="EC" id="1.8.4.11" evidence="1"/>
<dbReference type="PANTHER" id="PTHR43774">
    <property type="entry name" value="PEPTIDE METHIONINE SULFOXIDE REDUCTASE"/>
    <property type="match status" value="1"/>
</dbReference>
<keyword evidence="2 6" id="KW-0560">Oxidoreductase</keyword>
<evidence type="ECO:0000259" key="5">
    <source>
        <dbReference type="Pfam" id="PF01625"/>
    </source>
</evidence>
<dbReference type="InterPro" id="IPR002569">
    <property type="entry name" value="Met_Sox_Rdtase_MsrA_dom"/>
</dbReference>
<evidence type="ECO:0000256" key="2">
    <source>
        <dbReference type="ARBA" id="ARBA00023002"/>
    </source>
</evidence>
<dbReference type="EMBL" id="JBEWYP010000001">
    <property type="protein sequence ID" value="MET7027880.1"/>
    <property type="molecule type" value="Genomic_DNA"/>
</dbReference>
<dbReference type="Gene3D" id="3.30.1060.10">
    <property type="entry name" value="Peptide methionine sulphoxide reductase MsrA"/>
    <property type="match status" value="1"/>
</dbReference>
<evidence type="ECO:0000313" key="7">
    <source>
        <dbReference type="Proteomes" id="UP001549773"/>
    </source>
</evidence>
<dbReference type="GO" id="GO:0008113">
    <property type="term" value="F:peptide-methionine (S)-S-oxide reductase activity"/>
    <property type="evidence" value="ECO:0007669"/>
    <property type="project" value="UniProtKB-EC"/>
</dbReference>
<evidence type="ECO:0000256" key="4">
    <source>
        <dbReference type="ARBA" id="ARBA00048782"/>
    </source>
</evidence>
<comment type="caution">
    <text evidence="6">The sequence shown here is derived from an EMBL/GenBank/DDBJ whole genome shotgun (WGS) entry which is preliminary data.</text>
</comment>
<organism evidence="6 7">
    <name type="scientific">Sediminicola luteus</name>
    <dbReference type="NCBI Taxonomy" id="319238"/>
    <lineage>
        <taxon>Bacteria</taxon>
        <taxon>Pseudomonadati</taxon>
        <taxon>Bacteroidota</taxon>
        <taxon>Flavobacteriia</taxon>
        <taxon>Flavobacteriales</taxon>
        <taxon>Flavobacteriaceae</taxon>
        <taxon>Sediminicola</taxon>
    </lineage>
</organism>
<dbReference type="PANTHER" id="PTHR43774:SF1">
    <property type="entry name" value="PEPTIDE METHIONINE SULFOXIDE REDUCTASE MSRA 2"/>
    <property type="match status" value="1"/>
</dbReference>
<name>A0ABV2TRI9_9FLAO</name>
<dbReference type="Proteomes" id="UP001549773">
    <property type="component" value="Unassembled WGS sequence"/>
</dbReference>
<comment type="catalytic activity">
    <reaction evidence="3">
        <text>L-methionyl-[protein] + [thioredoxin]-disulfide + H2O = L-methionyl-(S)-S-oxide-[protein] + [thioredoxin]-dithiol</text>
        <dbReference type="Rhea" id="RHEA:14217"/>
        <dbReference type="Rhea" id="RHEA-COMP:10698"/>
        <dbReference type="Rhea" id="RHEA-COMP:10700"/>
        <dbReference type="Rhea" id="RHEA-COMP:12313"/>
        <dbReference type="Rhea" id="RHEA-COMP:12315"/>
        <dbReference type="ChEBI" id="CHEBI:15377"/>
        <dbReference type="ChEBI" id="CHEBI:16044"/>
        <dbReference type="ChEBI" id="CHEBI:29950"/>
        <dbReference type="ChEBI" id="CHEBI:44120"/>
        <dbReference type="ChEBI" id="CHEBI:50058"/>
        <dbReference type="EC" id="1.8.4.11"/>
    </reaction>
</comment>
<keyword evidence="7" id="KW-1185">Reference proteome</keyword>
<comment type="catalytic activity">
    <reaction evidence="4">
        <text>[thioredoxin]-disulfide + L-methionine + H2O = L-methionine (S)-S-oxide + [thioredoxin]-dithiol</text>
        <dbReference type="Rhea" id="RHEA:19993"/>
        <dbReference type="Rhea" id="RHEA-COMP:10698"/>
        <dbReference type="Rhea" id="RHEA-COMP:10700"/>
        <dbReference type="ChEBI" id="CHEBI:15377"/>
        <dbReference type="ChEBI" id="CHEBI:29950"/>
        <dbReference type="ChEBI" id="CHEBI:50058"/>
        <dbReference type="ChEBI" id="CHEBI:57844"/>
        <dbReference type="ChEBI" id="CHEBI:58772"/>
        <dbReference type="EC" id="1.8.4.11"/>
    </reaction>
</comment>
<reference evidence="6 7" key="1">
    <citation type="submission" date="2024-07" db="EMBL/GenBank/DDBJ databases">
        <title>The genome sequence of type strain Sediminicola luteus GDMCC 1.2596T.</title>
        <authorList>
            <person name="Liu Y."/>
        </authorList>
    </citation>
    <scope>NUCLEOTIDE SEQUENCE [LARGE SCALE GENOMIC DNA]</scope>
    <source>
        <strain evidence="6 7">GDMCC 1.2596</strain>
    </source>
</reference>